<sequence length="73" mass="8662">MGDSTEQALRTRDEHYDMVSVLYHVLQEGDTIERYIRDAKDSGDEELVEFFEQVQKQDRERAARCKELIKARL</sequence>
<name>A0A7Z0EIF9_9ACTN</name>
<dbReference type="Proteomes" id="UP000572051">
    <property type="component" value="Unassembled WGS sequence"/>
</dbReference>
<organism evidence="1 2">
    <name type="scientific">Nocardiopsis aegyptia</name>
    <dbReference type="NCBI Taxonomy" id="220378"/>
    <lineage>
        <taxon>Bacteria</taxon>
        <taxon>Bacillati</taxon>
        <taxon>Actinomycetota</taxon>
        <taxon>Actinomycetes</taxon>
        <taxon>Streptosporangiales</taxon>
        <taxon>Nocardiopsidaceae</taxon>
        <taxon>Nocardiopsis</taxon>
    </lineage>
</organism>
<proteinExistence type="predicted"/>
<gene>
    <name evidence="1" type="ORF">HNR10_000544</name>
</gene>
<dbReference type="RefSeq" id="WP_179820575.1">
    <property type="nucleotide sequence ID" value="NZ_JACCFS010000001.1"/>
</dbReference>
<evidence type="ECO:0000313" key="1">
    <source>
        <dbReference type="EMBL" id="NYJ32663.1"/>
    </source>
</evidence>
<reference evidence="1 2" key="1">
    <citation type="submission" date="2020-07" db="EMBL/GenBank/DDBJ databases">
        <title>Sequencing the genomes of 1000 actinobacteria strains.</title>
        <authorList>
            <person name="Klenk H.-P."/>
        </authorList>
    </citation>
    <scope>NUCLEOTIDE SEQUENCE [LARGE SCALE GENOMIC DNA]</scope>
    <source>
        <strain evidence="1 2">DSM 44442</strain>
    </source>
</reference>
<dbReference type="AlphaFoldDB" id="A0A7Z0EIF9"/>
<protein>
    <submittedName>
        <fullName evidence="1">Rubrerythrin</fullName>
    </submittedName>
</protein>
<dbReference type="EMBL" id="JACCFS010000001">
    <property type="protein sequence ID" value="NYJ32663.1"/>
    <property type="molecule type" value="Genomic_DNA"/>
</dbReference>
<evidence type="ECO:0000313" key="2">
    <source>
        <dbReference type="Proteomes" id="UP000572051"/>
    </source>
</evidence>
<keyword evidence="2" id="KW-1185">Reference proteome</keyword>
<comment type="caution">
    <text evidence="1">The sequence shown here is derived from an EMBL/GenBank/DDBJ whole genome shotgun (WGS) entry which is preliminary data.</text>
</comment>
<accession>A0A7Z0EIF9</accession>